<evidence type="ECO:0000313" key="1">
    <source>
        <dbReference type="EMBL" id="AEP35392.1"/>
    </source>
</evidence>
<dbReference type="Proteomes" id="UP000009287">
    <property type="component" value="Chromosome"/>
</dbReference>
<proteinExistence type="predicted"/>
<dbReference type="EMBL" id="CP002401">
    <property type="protein sequence ID" value="AEP35392.1"/>
    <property type="molecule type" value="Genomic_DNA"/>
</dbReference>
<gene>
    <name evidence="1" type="ordered locus">CTO_0981</name>
</gene>
<organism evidence="1 2">
    <name type="scientific">Chlamydia trachomatis serovar A (strain A2497)</name>
    <dbReference type="NCBI Taxonomy" id="580047"/>
    <lineage>
        <taxon>Bacteria</taxon>
        <taxon>Pseudomonadati</taxon>
        <taxon>Chlamydiota</taxon>
        <taxon>Chlamydiia</taxon>
        <taxon>Chlamydiales</taxon>
        <taxon>Chlamydiaceae</taxon>
        <taxon>Chlamydia/Chlamydophila group</taxon>
        <taxon>Chlamydia</taxon>
    </lineage>
</organism>
<dbReference type="KEGG" id="cra:CTO_0981"/>
<evidence type="ECO:0000313" key="2">
    <source>
        <dbReference type="Proteomes" id="UP000009287"/>
    </source>
</evidence>
<accession>G4NPE6</accession>
<protein>
    <submittedName>
        <fullName evidence="1">Uncharacterized protein</fullName>
    </submittedName>
</protein>
<dbReference type="AlphaFoldDB" id="G4NPE6"/>
<reference evidence="1 2" key="1">
    <citation type="journal article" date="2011" name="J. Exp. Med.">
        <title>A live-attenuated chlamydial vaccine protects against trachoma in nonhuman primates.</title>
        <authorList>
            <person name="Kari L."/>
            <person name="Whitmire W.M."/>
            <person name="Olivares-Zavaleta N."/>
            <person name="Goheen M.M."/>
            <person name="Taylor L.D."/>
            <person name="Carlson J.H."/>
            <person name="Sturdevant G.L."/>
            <person name="Lu C."/>
            <person name="Bakios L.E."/>
            <person name="Randall L.B."/>
            <person name="Parnell M.J."/>
            <person name="Zhong G."/>
            <person name="Caldwell H.D."/>
        </authorList>
    </citation>
    <scope>NUCLEOTIDE SEQUENCE [LARGE SCALE GENOMIC DNA]</scope>
    <source>
        <strain evidence="1 2">A2497</strain>
    </source>
</reference>
<name>G4NPE6_CHLT4</name>
<sequence length="58" mass="6835">MDKRYKFSSKEAPLVKPRTIFQTLFLRFLVWDFLASRKISCVDVAGHIPLPIRRLCLL</sequence>